<feature type="non-terminal residue" evidence="2">
    <location>
        <position position="169"/>
    </location>
</feature>
<dbReference type="PANTHER" id="PTHR42879">
    <property type="entry name" value="3-OXOACYL-(ACYL-CARRIER-PROTEIN) REDUCTASE"/>
    <property type="match status" value="1"/>
</dbReference>
<reference evidence="2" key="1">
    <citation type="journal article" date="2012" name="PLoS ONE">
        <title>Gene sets for utilization of primary and secondary nutrition supplies in the distal gut of endangered iberian lynx.</title>
        <authorList>
            <person name="Alcaide M."/>
            <person name="Messina E."/>
            <person name="Richter M."/>
            <person name="Bargiela R."/>
            <person name="Peplies J."/>
            <person name="Huws S.A."/>
            <person name="Newbold C.J."/>
            <person name="Golyshin P.N."/>
            <person name="Simon M.A."/>
            <person name="Lopez G."/>
            <person name="Yakimov M.M."/>
            <person name="Ferrer M."/>
        </authorList>
    </citation>
    <scope>NUCLEOTIDE SEQUENCE</scope>
</reference>
<protein>
    <submittedName>
        <fullName evidence="2">3-oxoacyl-(Acyl-carrier-protein) reductase</fullName>
    </submittedName>
</protein>
<dbReference type="InterPro" id="IPR036291">
    <property type="entry name" value="NAD(P)-bd_dom_sf"/>
</dbReference>
<organism evidence="2">
    <name type="scientific">gut metagenome</name>
    <dbReference type="NCBI Taxonomy" id="749906"/>
    <lineage>
        <taxon>unclassified sequences</taxon>
        <taxon>metagenomes</taxon>
        <taxon>organismal metagenomes</taxon>
    </lineage>
</organism>
<dbReference type="PRINTS" id="PR00080">
    <property type="entry name" value="SDRFAMILY"/>
</dbReference>
<proteinExistence type="inferred from homology"/>
<dbReference type="AlphaFoldDB" id="J9G6F2"/>
<dbReference type="SUPFAM" id="SSF51735">
    <property type="entry name" value="NAD(P)-binding Rossmann-fold domains"/>
    <property type="match status" value="1"/>
</dbReference>
<dbReference type="InterPro" id="IPR050259">
    <property type="entry name" value="SDR"/>
</dbReference>
<comment type="caution">
    <text evidence="2">The sequence shown here is derived from an EMBL/GenBank/DDBJ whole genome shotgun (WGS) entry which is preliminary data.</text>
</comment>
<dbReference type="InterPro" id="IPR002347">
    <property type="entry name" value="SDR_fam"/>
</dbReference>
<gene>
    <name evidence="2" type="ORF">EVA_09436</name>
</gene>
<comment type="similarity">
    <text evidence="1">Belongs to the short-chain dehydrogenases/reductases (SDR) family.</text>
</comment>
<sequence>MEKMIFSTDALAGRVALITGTSRGIGSAILEAFVKAGAIVVGTATSPEGAQRITDHIAALGGKGYGIALNVCDAEASAKAVTDVVDAFGRIDILVNNAGITRDTLVMRMKDEAWNDVIETDLTAAFRLARACVRPMMRQRSGRIISISSVVGAMGNAGQVNYAAAKAGL</sequence>
<dbReference type="EMBL" id="AMCI01002542">
    <property type="protein sequence ID" value="EJX02459.1"/>
    <property type="molecule type" value="Genomic_DNA"/>
</dbReference>
<name>J9G6F2_9ZZZZ</name>
<dbReference type="PRINTS" id="PR00081">
    <property type="entry name" value="GDHRDH"/>
</dbReference>
<dbReference type="PANTHER" id="PTHR42879:SF2">
    <property type="entry name" value="3-OXOACYL-[ACYL-CARRIER-PROTEIN] REDUCTASE FABG"/>
    <property type="match status" value="1"/>
</dbReference>
<dbReference type="Gene3D" id="3.40.50.720">
    <property type="entry name" value="NAD(P)-binding Rossmann-like Domain"/>
    <property type="match status" value="1"/>
</dbReference>
<dbReference type="Pfam" id="PF00106">
    <property type="entry name" value="adh_short"/>
    <property type="match status" value="1"/>
</dbReference>
<evidence type="ECO:0000256" key="1">
    <source>
        <dbReference type="ARBA" id="ARBA00006484"/>
    </source>
</evidence>
<evidence type="ECO:0000313" key="2">
    <source>
        <dbReference type="EMBL" id="EJX02459.1"/>
    </source>
</evidence>
<accession>J9G6F2</accession>